<dbReference type="RefSeq" id="WP_229714841.1">
    <property type="nucleotide sequence ID" value="NZ_BMDH01000006.1"/>
</dbReference>
<name>A0A8J3F3A4_9BIFI</name>
<comment type="caution">
    <text evidence="2">The sequence shown here is derived from an EMBL/GenBank/DDBJ whole genome shotgun (WGS) entry which is preliminary data.</text>
</comment>
<accession>A0A8J3F3A4</accession>
<dbReference type="EMBL" id="BMDH01000006">
    <property type="protein sequence ID" value="GGI15396.1"/>
    <property type="molecule type" value="Genomic_DNA"/>
</dbReference>
<proteinExistence type="predicted"/>
<reference evidence="2" key="1">
    <citation type="journal article" date="2014" name="Int. J. Syst. Evol. Microbiol.">
        <title>Complete genome sequence of Corynebacterium casei LMG S-19264T (=DSM 44701T), isolated from a smear-ripened cheese.</title>
        <authorList>
            <consortium name="US DOE Joint Genome Institute (JGI-PGF)"/>
            <person name="Walter F."/>
            <person name="Albersmeier A."/>
            <person name="Kalinowski J."/>
            <person name="Ruckert C."/>
        </authorList>
    </citation>
    <scope>NUCLEOTIDE SEQUENCE</scope>
    <source>
        <strain evidence="2">CCM 8606</strain>
    </source>
</reference>
<feature type="domain" description="Bro-N" evidence="1">
    <location>
        <begin position="15"/>
        <end position="124"/>
    </location>
</feature>
<evidence type="ECO:0000313" key="3">
    <source>
        <dbReference type="Proteomes" id="UP000619536"/>
    </source>
</evidence>
<dbReference type="PROSITE" id="PS51750">
    <property type="entry name" value="BRO_N"/>
    <property type="match status" value="1"/>
</dbReference>
<protein>
    <submittedName>
        <fullName evidence="2">Antirepressor</fullName>
    </submittedName>
</protein>
<reference evidence="2" key="2">
    <citation type="submission" date="2020-09" db="EMBL/GenBank/DDBJ databases">
        <authorList>
            <person name="Sun Q."/>
            <person name="Sedlacek I."/>
        </authorList>
    </citation>
    <scope>NUCLEOTIDE SEQUENCE</scope>
    <source>
        <strain evidence="2">CCM 8606</strain>
    </source>
</reference>
<evidence type="ECO:0000313" key="2">
    <source>
        <dbReference type="EMBL" id="GGI15396.1"/>
    </source>
</evidence>
<gene>
    <name evidence="2" type="ORF">GCM10007377_15690</name>
</gene>
<keyword evidence="3" id="KW-1185">Reference proteome</keyword>
<dbReference type="PANTHER" id="PTHR36180">
    <property type="entry name" value="DNA-BINDING PROTEIN-RELATED-RELATED"/>
    <property type="match status" value="1"/>
</dbReference>
<dbReference type="InterPro" id="IPR005039">
    <property type="entry name" value="Ant_C"/>
</dbReference>
<dbReference type="PANTHER" id="PTHR36180:SF2">
    <property type="entry name" value="BRO FAMILY PROTEIN"/>
    <property type="match status" value="1"/>
</dbReference>
<dbReference type="InterPro" id="IPR003497">
    <property type="entry name" value="BRO_N_domain"/>
</dbReference>
<dbReference type="Proteomes" id="UP000619536">
    <property type="component" value="Unassembled WGS sequence"/>
</dbReference>
<dbReference type="Pfam" id="PF03374">
    <property type="entry name" value="ANT"/>
    <property type="match status" value="1"/>
</dbReference>
<evidence type="ECO:0000259" key="1">
    <source>
        <dbReference type="PROSITE" id="PS51750"/>
    </source>
</evidence>
<dbReference type="Pfam" id="PF02498">
    <property type="entry name" value="Bro-N"/>
    <property type="match status" value="1"/>
</dbReference>
<sequence>MNNKQGQTMRNMNDNNQLQQFTFNDSEVRIITDSKNDPWFVAKDVCIILGHTNPSVALAQLDEDEITKIDPKQFLGSENRSNQAVNIISEAGLYKLIMRSRKENAKPFQRWVAHEVLPSIRKHGAYATPETIENIINDPEFGIRLLTELKNEKDKRIEAERKQAAAETHAKMLEPKARFADAYSASSKCILVGELAKILTQNGYTTGQQRLFQQLKQEGYLMKRNGNPHFPTQKSMNLGLFEIKTTIITHSNGEEHPSFTTKVTPKGQAYFINKYLHSKPAALRA</sequence>
<dbReference type="SMART" id="SM01040">
    <property type="entry name" value="Bro-N"/>
    <property type="match status" value="1"/>
</dbReference>
<dbReference type="GO" id="GO:0003677">
    <property type="term" value="F:DNA binding"/>
    <property type="evidence" value="ECO:0007669"/>
    <property type="project" value="InterPro"/>
</dbReference>
<organism evidence="2 3">
    <name type="scientific">Galliscardovia ingluviei</name>
    <dbReference type="NCBI Taxonomy" id="1769422"/>
    <lineage>
        <taxon>Bacteria</taxon>
        <taxon>Bacillati</taxon>
        <taxon>Actinomycetota</taxon>
        <taxon>Actinomycetes</taxon>
        <taxon>Bifidobacteriales</taxon>
        <taxon>Bifidobacteriaceae</taxon>
        <taxon>Galliscardovia</taxon>
    </lineage>
</organism>
<dbReference type="AlphaFoldDB" id="A0A8J3F3A4"/>